<keyword evidence="5" id="KW-0235">DNA replication</keyword>
<dbReference type="Gene3D" id="1.10.8.60">
    <property type="match status" value="1"/>
</dbReference>
<dbReference type="GO" id="GO:0003677">
    <property type="term" value="F:DNA binding"/>
    <property type="evidence" value="ECO:0007669"/>
    <property type="project" value="InterPro"/>
</dbReference>
<dbReference type="SUPFAM" id="SSF52540">
    <property type="entry name" value="P-loop containing nucleoside triphosphate hydrolases"/>
    <property type="match status" value="1"/>
</dbReference>
<dbReference type="FunFam" id="1.20.272.10:FF:000008">
    <property type="entry name" value="DNA polymerase III, delta subunit"/>
    <property type="match status" value="1"/>
</dbReference>
<keyword evidence="4 12" id="KW-0548">Nucleotidyltransferase</keyword>
<evidence type="ECO:0000259" key="10">
    <source>
        <dbReference type="Pfam" id="PF06144"/>
    </source>
</evidence>
<keyword evidence="3 12" id="KW-0808">Transferase</keyword>
<dbReference type="GO" id="GO:0006261">
    <property type="term" value="P:DNA-templated DNA replication"/>
    <property type="evidence" value="ECO:0007669"/>
    <property type="project" value="TreeGrafter"/>
</dbReference>
<dbReference type="Gene3D" id="1.20.272.10">
    <property type="match status" value="1"/>
</dbReference>
<dbReference type="SUPFAM" id="SSF48019">
    <property type="entry name" value="post-AAA+ oligomerization domain-like"/>
    <property type="match status" value="1"/>
</dbReference>
<sequence>MSRIYPEQLGAQLQDGLRACYFILGNEPLLIQESLDLIRQRARAHGFDEQFSVTLDPHTDWDALFSQSQSMSLFASRQILTLTLPDNGVNAAMGERLSQLAALLHPDLLLLLRGPRLTRTQENAAWYKLLSPQATLVSCQTPEQTQLPRWVANRARQMQLQLDDAALQLLCYCYEGNLLALSQALGRLSLLYPDGRLTLPRVEQAVNDAAHFSPFHWLDACLAARGKRAWHILNQLRQEGCEPVVLVRTVQRELLLLLQLKEGAAQTPLRTLFDKHKVWQNRRPLLTQALQTLSLTQLHQAVALLSQCEQIIKQDFGQSVWPQLESLTLLLCGKMLPESMLHAE</sequence>
<evidence type="ECO:0000256" key="3">
    <source>
        <dbReference type="ARBA" id="ARBA00022679"/>
    </source>
</evidence>
<protein>
    <recommendedName>
        <fullName evidence="2 9">DNA polymerase III subunit delta</fullName>
        <ecNumber evidence="1 9">2.7.7.7</ecNumber>
    </recommendedName>
</protein>
<dbReference type="InterPro" id="IPR008921">
    <property type="entry name" value="DNA_pol3_clamp-load_cplx_C"/>
</dbReference>
<dbReference type="PANTHER" id="PTHR34388:SF1">
    <property type="entry name" value="DNA POLYMERASE III SUBUNIT DELTA"/>
    <property type="match status" value="1"/>
</dbReference>
<dbReference type="KEGG" id="ete:ETEE_0741"/>
<evidence type="ECO:0000313" key="12">
    <source>
        <dbReference type="EMBL" id="AIJ07212.1"/>
    </source>
</evidence>
<dbReference type="AlphaFoldDB" id="A0A076LK64"/>
<evidence type="ECO:0000256" key="5">
    <source>
        <dbReference type="ARBA" id="ARBA00022705"/>
    </source>
</evidence>
<evidence type="ECO:0000313" key="13">
    <source>
        <dbReference type="Proteomes" id="UP000028681"/>
    </source>
</evidence>
<dbReference type="CDD" id="cd18138">
    <property type="entry name" value="HLD_clamp_pol_III_delta"/>
    <property type="match status" value="1"/>
</dbReference>
<feature type="domain" description="DNA polymerase III delta N-terminal" evidence="10">
    <location>
        <begin position="21"/>
        <end position="140"/>
    </location>
</feature>
<evidence type="ECO:0000259" key="11">
    <source>
        <dbReference type="Pfam" id="PF14840"/>
    </source>
</evidence>
<evidence type="ECO:0000256" key="6">
    <source>
        <dbReference type="ARBA" id="ARBA00022932"/>
    </source>
</evidence>
<dbReference type="EC" id="2.7.7.7" evidence="1 9"/>
<dbReference type="Gene3D" id="3.40.50.300">
    <property type="entry name" value="P-loop containing nucleotide triphosphate hydrolases"/>
    <property type="match status" value="1"/>
</dbReference>
<evidence type="ECO:0000256" key="7">
    <source>
        <dbReference type="ARBA" id="ARBA00034754"/>
    </source>
</evidence>
<name>A0A076LK64_9GAMM</name>
<dbReference type="GeneID" id="33938479"/>
<dbReference type="Pfam" id="PF06144">
    <property type="entry name" value="DNA_pol3_delta"/>
    <property type="match status" value="1"/>
</dbReference>
<dbReference type="Proteomes" id="UP000028681">
    <property type="component" value="Chromosome"/>
</dbReference>
<dbReference type="NCBIfam" id="TIGR01128">
    <property type="entry name" value="holA"/>
    <property type="match status" value="1"/>
</dbReference>
<keyword evidence="6" id="KW-0239">DNA-directed DNA polymerase</keyword>
<feature type="domain" description="DNA polymerase III subunit delta C-terminal" evidence="11">
    <location>
        <begin position="214"/>
        <end position="337"/>
    </location>
</feature>
<dbReference type="RefSeq" id="WP_034164164.1">
    <property type="nucleotide sequence ID" value="NZ_CP006664.1"/>
</dbReference>
<comment type="catalytic activity">
    <reaction evidence="8">
        <text>DNA(n) + a 2'-deoxyribonucleoside 5'-triphosphate = DNA(n+1) + diphosphate</text>
        <dbReference type="Rhea" id="RHEA:22508"/>
        <dbReference type="Rhea" id="RHEA-COMP:17339"/>
        <dbReference type="Rhea" id="RHEA-COMP:17340"/>
        <dbReference type="ChEBI" id="CHEBI:33019"/>
        <dbReference type="ChEBI" id="CHEBI:61560"/>
        <dbReference type="ChEBI" id="CHEBI:173112"/>
        <dbReference type="EC" id="2.7.7.7"/>
    </reaction>
</comment>
<dbReference type="InterPro" id="IPR032780">
    <property type="entry name" value="DNA_pol3_delt_C"/>
</dbReference>
<dbReference type="PANTHER" id="PTHR34388">
    <property type="entry name" value="DNA POLYMERASE III SUBUNIT DELTA"/>
    <property type="match status" value="1"/>
</dbReference>
<evidence type="ECO:0000256" key="4">
    <source>
        <dbReference type="ARBA" id="ARBA00022695"/>
    </source>
</evidence>
<gene>
    <name evidence="12" type="primary">holA</name>
    <name evidence="12" type="ORF">ETEE_0741</name>
</gene>
<evidence type="ECO:0000256" key="8">
    <source>
        <dbReference type="ARBA" id="ARBA00049244"/>
    </source>
</evidence>
<evidence type="ECO:0000256" key="1">
    <source>
        <dbReference type="ARBA" id="ARBA00012417"/>
    </source>
</evidence>
<comment type="similarity">
    <text evidence="7">Belongs to the DNA polymerase HolA subunit family.</text>
</comment>
<dbReference type="EMBL" id="CP006664">
    <property type="protein sequence ID" value="AIJ07212.1"/>
    <property type="molecule type" value="Genomic_DNA"/>
</dbReference>
<accession>A0A076LK64</accession>
<dbReference type="GO" id="GO:0009360">
    <property type="term" value="C:DNA polymerase III complex"/>
    <property type="evidence" value="ECO:0007669"/>
    <property type="project" value="UniProtKB-UniRule"/>
</dbReference>
<evidence type="ECO:0000256" key="9">
    <source>
        <dbReference type="NCBIfam" id="TIGR01128"/>
    </source>
</evidence>
<proteinExistence type="inferred from homology"/>
<dbReference type="GO" id="GO:0003887">
    <property type="term" value="F:DNA-directed DNA polymerase activity"/>
    <property type="evidence" value="ECO:0007669"/>
    <property type="project" value="UniProtKB-UniRule"/>
</dbReference>
<reference evidence="12 13" key="1">
    <citation type="journal article" date="2012" name="PLoS ONE">
        <title>Edwardsiella comparative phylogenomics reveal the new intra/inter-species taxonomic relationships, virulence evolution and niche adaptation mechanisms.</title>
        <authorList>
            <person name="Yang M."/>
            <person name="Lv Y."/>
            <person name="Xiao J."/>
            <person name="Wu H."/>
            <person name="Zheng H."/>
            <person name="Liu Q."/>
            <person name="Zhang Y."/>
            <person name="Wang Q."/>
        </authorList>
    </citation>
    <scope>NUCLEOTIDE SEQUENCE [LARGE SCALE GENOMIC DNA]</scope>
    <source>
        <strain evidence="13">080813</strain>
    </source>
</reference>
<dbReference type="HOGENOM" id="CLU_044694_0_2_6"/>
<dbReference type="FunFam" id="1.10.8.60:FF:000041">
    <property type="entry name" value="DNA polymerase III subunit delta"/>
    <property type="match status" value="1"/>
</dbReference>
<dbReference type="InterPro" id="IPR027417">
    <property type="entry name" value="P-loop_NTPase"/>
</dbReference>
<organism evidence="12 13">
    <name type="scientific">Edwardsiella anguillarum ET080813</name>
    <dbReference type="NCBI Taxonomy" id="667120"/>
    <lineage>
        <taxon>Bacteria</taxon>
        <taxon>Pseudomonadati</taxon>
        <taxon>Pseudomonadota</taxon>
        <taxon>Gammaproteobacteria</taxon>
        <taxon>Enterobacterales</taxon>
        <taxon>Hafniaceae</taxon>
        <taxon>Edwardsiella</taxon>
    </lineage>
</organism>
<dbReference type="InterPro" id="IPR010372">
    <property type="entry name" value="DNA_pol3_delta_N"/>
</dbReference>
<dbReference type="InterPro" id="IPR005790">
    <property type="entry name" value="DNA_polIII_delta"/>
</dbReference>
<dbReference type="Pfam" id="PF14840">
    <property type="entry name" value="DNA_pol3_delt_C"/>
    <property type="match status" value="1"/>
</dbReference>
<evidence type="ECO:0000256" key="2">
    <source>
        <dbReference type="ARBA" id="ARBA00017703"/>
    </source>
</evidence>